<feature type="compositionally biased region" description="Low complexity" evidence="5">
    <location>
        <begin position="18"/>
        <end position="40"/>
    </location>
</feature>
<dbReference type="PROSITE" id="PS51123">
    <property type="entry name" value="OMPA_2"/>
    <property type="match status" value="1"/>
</dbReference>
<accession>A0A1C3P0Y0</accession>
<feature type="chain" id="PRO_5039406801" description="OmpA-like domain-containing protein" evidence="6">
    <location>
        <begin position="20"/>
        <end position="260"/>
    </location>
</feature>
<evidence type="ECO:0000256" key="2">
    <source>
        <dbReference type="ARBA" id="ARBA00023136"/>
    </source>
</evidence>
<dbReference type="GO" id="GO:0009279">
    <property type="term" value="C:cell outer membrane"/>
    <property type="evidence" value="ECO:0007669"/>
    <property type="project" value="UniProtKB-SubCell"/>
</dbReference>
<feature type="compositionally biased region" description="Low complexity" evidence="5">
    <location>
        <begin position="217"/>
        <end position="227"/>
    </location>
</feature>
<evidence type="ECO:0000256" key="3">
    <source>
        <dbReference type="ARBA" id="ARBA00023237"/>
    </source>
</evidence>
<keyword evidence="2 4" id="KW-0472">Membrane</keyword>
<evidence type="ECO:0000256" key="1">
    <source>
        <dbReference type="ARBA" id="ARBA00004442"/>
    </source>
</evidence>
<evidence type="ECO:0000256" key="4">
    <source>
        <dbReference type="PROSITE-ProRule" id="PRU00473"/>
    </source>
</evidence>
<dbReference type="InterPro" id="IPR050330">
    <property type="entry name" value="Bact_OuterMem_StrucFunc"/>
</dbReference>
<dbReference type="PANTHER" id="PTHR30329:SF21">
    <property type="entry name" value="LIPOPROTEIN YIAD-RELATED"/>
    <property type="match status" value="1"/>
</dbReference>
<sequence>MPLALATAVLTLVAAGCTGSDSPTTPTAAPSNTSATGSTTDAAPPAVTESASPSLPPGARPGLDDYDGDGEPDPTCTTQDFGAGLVLRIPCQIGTANTPENGTRLVKNSLYRLPGATDVDLTGISGGLLLARDVAGAKVVIVVFNSDALFETGSNAIGSTDTLDATIRLINSHYAGGAIQVRGHTDATGSAAVNQPLSVRRAATVRDYLTGHGTRASSVSSVGLGSSQPFAEETNPDGSSSPDGQRFNRRVEIVIRLPAA</sequence>
<dbReference type="CDD" id="cd07185">
    <property type="entry name" value="OmpA_C-like"/>
    <property type="match status" value="1"/>
</dbReference>
<evidence type="ECO:0000256" key="5">
    <source>
        <dbReference type="SAM" id="MobiDB-lite"/>
    </source>
</evidence>
<comment type="subcellular location">
    <subcellularLocation>
        <location evidence="1">Cell outer membrane</location>
    </subcellularLocation>
</comment>
<dbReference type="InterPro" id="IPR006664">
    <property type="entry name" value="OMP_bac"/>
</dbReference>
<evidence type="ECO:0000259" key="7">
    <source>
        <dbReference type="PROSITE" id="PS51123"/>
    </source>
</evidence>
<dbReference type="PRINTS" id="PR01021">
    <property type="entry name" value="OMPADOMAIN"/>
</dbReference>
<dbReference type="EMBL" id="FLUV01001581">
    <property type="protein sequence ID" value="SBW23425.1"/>
    <property type="molecule type" value="Genomic_DNA"/>
</dbReference>
<dbReference type="InterPro" id="IPR036737">
    <property type="entry name" value="OmpA-like_sf"/>
</dbReference>
<evidence type="ECO:0000313" key="8">
    <source>
        <dbReference type="EMBL" id="SBW23425.1"/>
    </source>
</evidence>
<feature type="signal peptide" evidence="6">
    <location>
        <begin position="1"/>
        <end position="19"/>
    </location>
</feature>
<keyword evidence="3" id="KW-0998">Cell outer membrane</keyword>
<protein>
    <recommendedName>
        <fullName evidence="7">OmpA-like domain-containing protein</fullName>
    </recommendedName>
</protein>
<keyword evidence="9" id="KW-1185">Reference proteome</keyword>
<dbReference type="SUPFAM" id="SSF103088">
    <property type="entry name" value="OmpA-like"/>
    <property type="match status" value="1"/>
</dbReference>
<dbReference type="AlphaFoldDB" id="A0A1C3P0Y0"/>
<proteinExistence type="predicted"/>
<dbReference type="Proteomes" id="UP000199013">
    <property type="component" value="Unassembled WGS sequence"/>
</dbReference>
<dbReference type="InterPro" id="IPR006665">
    <property type="entry name" value="OmpA-like"/>
</dbReference>
<feature type="region of interest" description="Disordered" evidence="5">
    <location>
        <begin position="18"/>
        <end position="79"/>
    </location>
</feature>
<keyword evidence="6" id="KW-0732">Signal</keyword>
<feature type="domain" description="OmpA-like" evidence="7">
    <location>
        <begin position="137"/>
        <end position="259"/>
    </location>
</feature>
<gene>
    <name evidence="8" type="ORF">FDG2_3772</name>
</gene>
<reference evidence="9" key="1">
    <citation type="submission" date="2016-02" db="EMBL/GenBank/DDBJ databases">
        <authorList>
            <person name="Wibberg D."/>
        </authorList>
    </citation>
    <scope>NUCLEOTIDE SEQUENCE [LARGE SCALE GENOMIC DNA]</scope>
</reference>
<dbReference type="Gene3D" id="3.30.1330.60">
    <property type="entry name" value="OmpA-like domain"/>
    <property type="match status" value="1"/>
</dbReference>
<dbReference type="Pfam" id="PF00691">
    <property type="entry name" value="OmpA"/>
    <property type="match status" value="1"/>
</dbReference>
<evidence type="ECO:0000256" key="6">
    <source>
        <dbReference type="SAM" id="SignalP"/>
    </source>
</evidence>
<name>A0A1C3P0Y0_9ACTN</name>
<evidence type="ECO:0000313" key="9">
    <source>
        <dbReference type="Proteomes" id="UP000199013"/>
    </source>
</evidence>
<organism evidence="8 9">
    <name type="scientific">Candidatus Protofrankia californiensis</name>
    <dbReference type="NCBI Taxonomy" id="1839754"/>
    <lineage>
        <taxon>Bacteria</taxon>
        <taxon>Bacillati</taxon>
        <taxon>Actinomycetota</taxon>
        <taxon>Actinomycetes</taxon>
        <taxon>Frankiales</taxon>
        <taxon>Frankiaceae</taxon>
        <taxon>Protofrankia</taxon>
    </lineage>
</organism>
<feature type="region of interest" description="Disordered" evidence="5">
    <location>
        <begin position="214"/>
        <end position="249"/>
    </location>
</feature>
<dbReference type="PANTHER" id="PTHR30329">
    <property type="entry name" value="STATOR ELEMENT OF FLAGELLAR MOTOR COMPLEX"/>
    <property type="match status" value="1"/>
</dbReference>